<feature type="domain" description="Dynein heavy chain hydrolytic ATP-binding dynein motor region" evidence="14">
    <location>
        <begin position="723"/>
        <end position="757"/>
    </location>
</feature>
<dbReference type="GO" id="GO:0005874">
    <property type="term" value="C:microtubule"/>
    <property type="evidence" value="ECO:0007669"/>
    <property type="project" value="UniProtKB-KW"/>
</dbReference>
<keyword evidence="8" id="KW-0243">Dynein</keyword>
<dbReference type="FunFam" id="1.20.140.100:FF:000002">
    <property type="entry name" value="Cytoplasmic dynein heavy chain 1"/>
    <property type="match status" value="1"/>
</dbReference>
<evidence type="ECO:0008006" key="17">
    <source>
        <dbReference type="Google" id="ProtNLM"/>
    </source>
</evidence>
<dbReference type="InterPro" id="IPR042228">
    <property type="entry name" value="Dynein_linker_3"/>
</dbReference>
<reference evidence="16" key="1">
    <citation type="submission" date="2017-10" db="EMBL/GenBank/DDBJ databases">
        <title>Rapid genome shrinkage in a self-fertile nematode reveals novel sperm competition proteins.</title>
        <authorList>
            <person name="Yin D."/>
            <person name="Schwarz E.M."/>
            <person name="Thomas C.G."/>
            <person name="Felde R.L."/>
            <person name="Korf I.F."/>
            <person name="Cutter A.D."/>
            <person name="Schartner C.M."/>
            <person name="Ralston E.J."/>
            <person name="Meyer B.J."/>
            <person name="Haag E.S."/>
        </authorList>
    </citation>
    <scope>NUCLEOTIDE SEQUENCE [LARGE SCALE GENOMIC DNA]</scope>
    <source>
        <strain evidence="16">JU1422</strain>
    </source>
</reference>
<evidence type="ECO:0000256" key="4">
    <source>
        <dbReference type="ARBA" id="ARBA00022701"/>
    </source>
</evidence>
<keyword evidence="7" id="KW-0067">ATP-binding</keyword>
<keyword evidence="9 12" id="KW-0175">Coiled coil</keyword>
<dbReference type="Gene3D" id="3.20.180.20">
    <property type="entry name" value="Dynein heavy chain, N-terminal domain 2"/>
    <property type="match status" value="1"/>
</dbReference>
<keyword evidence="3" id="KW-0963">Cytoplasm</keyword>
<dbReference type="GO" id="GO:0007018">
    <property type="term" value="P:microtubule-based movement"/>
    <property type="evidence" value="ECO:0007669"/>
    <property type="project" value="InterPro"/>
</dbReference>
<keyword evidence="5" id="KW-0677">Repeat</keyword>
<evidence type="ECO:0000256" key="10">
    <source>
        <dbReference type="ARBA" id="ARBA00023175"/>
    </source>
</evidence>
<comment type="similarity">
    <text evidence="2">Belongs to the dynein heavy chain family.</text>
</comment>
<dbReference type="Proteomes" id="UP000230233">
    <property type="component" value="Chromosome I"/>
</dbReference>
<evidence type="ECO:0000256" key="5">
    <source>
        <dbReference type="ARBA" id="ARBA00022737"/>
    </source>
</evidence>
<keyword evidence="10" id="KW-0505">Motor protein</keyword>
<feature type="coiled-coil region" evidence="12">
    <location>
        <begin position="457"/>
        <end position="484"/>
    </location>
</feature>
<name>A0A2G5VMS8_9PELO</name>
<dbReference type="STRING" id="1611254.A0A2G5VMS8"/>
<organism evidence="15 16">
    <name type="scientific">Caenorhabditis nigoni</name>
    <dbReference type="NCBI Taxonomy" id="1611254"/>
    <lineage>
        <taxon>Eukaryota</taxon>
        <taxon>Metazoa</taxon>
        <taxon>Ecdysozoa</taxon>
        <taxon>Nematoda</taxon>
        <taxon>Chromadorea</taxon>
        <taxon>Rhabditida</taxon>
        <taxon>Rhabditina</taxon>
        <taxon>Rhabditomorpha</taxon>
        <taxon>Rhabditoidea</taxon>
        <taxon>Rhabditidae</taxon>
        <taxon>Peloderinae</taxon>
        <taxon>Caenorhabditis</taxon>
    </lineage>
</organism>
<evidence type="ECO:0000256" key="3">
    <source>
        <dbReference type="ARBA" id="ARBA00022490"/>
    </source>
</evidence>
<evidence type="ECO:0000256" key="6">
    <source>
        <dbReference type="ARBA" id="ARBA00022741"/>
    </source>
</evidence>
<evidence type="ECO:0000313" key="16">
    <source>
        <dbReference type="Proteomes" id="UP000230233"/>
    </source>
</evidence>
<comment type="caution">
    <text evidence="15">The sequence shown here is derived from an EMBL/GenBank/DDBJ whole genome shotgun (WGS) entry which is preliminary data.</text>
</comment>
<dbReference type="FunFam" id="1.10.287.2620:FF:000001">
    <property type="entry name" value="Cytoplasmic dynein heavy chain 1"/>
    <property type="match status" value="1"/>
</dbReference>
<dbReference type="InterPro" id="IPR013602">
    <property type="entry name" value="Dynein_heavy_linker"/>
</dbReference>
<dbReference type="InterPro" id="IPR035699">
    <property type="entry name" value="AAA_6"/>
</dbReference>
<keyword evidence="4" id="KW-0493">Microtubule</keyword>
<keyword evidence="11" id="KW-0206">Cytoskeleton</keyword>
<protein>
    <recommendedName>
        <fullName evidence="17">Dynein heavy chain linker domain-containing protein</fullName>
    </recommendedName>
</protein>
<dbReference type="GO" id="GO:0030286">
    <property type="term" value="C:dynein complex"/>
    <property type="evidence" value="ECO:0007669"/>
    <property type="project" value="UniProtKB-KW"/>
</dbReference>
<gene>
    <name evidence="15" type="primary">Cnig_chr_I.g2925</name>
    <name evidence="15" type="ORF">B9Z55_002925</name>
</gene>
<dbReference type="GO" id="GO:0005524">
    <property type="term" value="F:ATP binding"/>
    <property type="evidence" value="ECO:0007669"/>
    <property type="project" value="UniProtKB-KW"/>
</dbReference>
<accession>A0A2G5VMS8</accession>
<keyword evidence="16" id="KW-1185">Reference proteome</keyword>
<evidence type="ECO:0000256" key="8">
    <source>
        <dbReference type="ARBA" id="ARBA00023017"/>
    </source>
</evidence>
<evidence type="ECO:0000256" key="7">
    <source>
        <dbReference type="ARBA" id="ARBA00022840"/>
    </source>
</evidence>
<dbReference type="EMBL" id="PDUG01000001">
    <property type="protein sequence ID" value="PIC53074.1"/>
    <property type="molecule type" value="Genomic_DNA"/>
</dbReference>
<proteinExistence type="inferred from homology"/>
<dbReference type="FunFam" id="3.20.180.20:FF:000002">
    <property type="entry name" value="Cytoplasmic dynein heavy chain 1"/>
    <property type="match status" value="1"/>
</dbReference>
<dbReference type="Pfam" id="PF08393">
    <property type="entry name" value="DHC_N2"/>
    <property type="match status" value="1"/>
</dbReference>
<dbReference type="Gene3D" id="1.20.140.100">
    <property type="entry name" value="Dynein heavy chain, N-terminal domain 2"/>
    <property type="match status" value="1"/>
</dbReference>
<evidence type="ECO:0000256" key="9">
    <source>
        <dbReference type="ARBA" id="ARBA00023054"/>
    </source>
</evidence>
<dbReference type="Gene3D" id="1.10.287.2620">
    <property type="match status" value="1"/>
</dbReference>
<keyword evidence="6" id="KW-0547">Nucleotide-binding</keyword>
<comment type="subcellular location">
    <subcellularLocation>
        <location evidence="1">Cytoplasm</location>
        <location evidence="1">Cytoskeleton</location>
    </subcellularLocation>
</comment>
<evidence type="ECO:0000256" key="11">
    <source>
        <dbReference type="ARBA" id="ARBA00023212"/>
    </source>
</evidence>
<dbReference type="Gene3D" id="1.20.58.1120">
    <property type="match status" value="1"/>
</dbReference>
<evidence type="ECO:0000256" key="1">
    <source>
        <dbReference type="ARBA" id="ARBA00004245"/>
    </source>
</evidence>
<dbReference type="PANTHER" id="PTHR45703:SF36">
    <property type="entry name" value="DYNEIN HEAVY CHAIN, CYTOPLASMIC"/>
    <property type="match status" value="1"/>
</dbReference>
<evidence type="ECO:0000259" key="14">
    <source>
        <dbReference type="Pfam" id="PF12774"/>
    </source>
</evidence>
<dbReference type="InterPro" id="IPR026983">
    <property type="entry name" value="DHC"/>
</dbReference>
<dbReference type="AlphaFoldDB" id="A0A2G5VMS8"/>
<dbReference type="PANTHER" id="PTHR45703">
    <property type="entry name" value="DYNEIN HEAVY CHAIN"/>
    <property type="match status" value="1"/>
</dbReference>
<evidence type="ECO:0000256" key="2">
    <source>
        <dbReference type="ARBA" id="ARBA00008887"/>
    </source>
</evidence>
<dbReference type="Pfam" id="PF12774">
    <property type="entry name" value="AAA_6"/>
    <property type="match status" value="1"/>
</dbReference>
<dbReference type="InterPro" id="IPR042222">
    <property type="entry name" value="Dynein_2_N"/>
</dbReference>
<dbReference type="FunFam" id="1.20.58.1120:FF:000013">
    <property type="entry name" value="Dynein heavy chain-like protein"/>
    <property type="match status" value="1"/>
</dbReference>
<feature type="domain" description="Dynein heavy chain linker" evidence="13">
    <location>
        <begin position="185"/>
        <end position="581"/>
    </location>
</feature>
<evidence type="ECO:0000259" key="13">
    <source>
        <dbReference type="Pfam" id="PF08393"/>
    </source>
</evidence>
<sequence>MRCKSSSTLSQRRNVLETQSVDGGSTSDTIGLISFVQSLKKQTKAGQDAVDLYRSSQRLLNQQRYQLPAQWLYSENVEGEWPAFAEIISLRDASIQTQMMNQQTKSAQEDELVEKRTGETLADWNKNKPVEGAQRPQDALNVITAYEAKLNKLSEERNKMRKARVALDLSDSAHAPSERDKLSVATEKLAAMKEVWKALQPVYTGIDETKEKTWLSVQPRKIRQSLDELMNQLKQLPVKCRTYPSYEHVKTMLLTYGKMNTLVAELKSEALKERHWHQMMKEMRVNWNLSDLTLGQVWDADILRHQQTISRILLVAQGEMALEEFLREMREYWQNYEVELVNYQNKTRLIKGWDDLFNKLKEHQNSLSARKLSPYYKQFEESVQSWDEKLNKINAMFDVWIDVQRRWVYLEGLFSGSAEIATLLPFESSRFATITTDFLALMKKVSASPRILDVVNMQGAQRLLERLADMLAKIQKALGEYLERERSSFPRFYFVGDEDLLEIMGNSKDITRIQKHLKKMFAGITAIDIKEEDRSITAFHSREGEKVDLVKIVTTKDVRINDWLQALESEMKHTLARQLASSLAHFSKMNIQTMTTEDYVQWLDNYPTQVITLTAEIWWCDEMEKILADGKGAENMERLVVKTLELLADSVLKEKPPIRKKKMEALITELVHKRDTCCKLTAKKIRAANDFGWLQCMRFYFDPKEIDPVRCCVVKMANAQFYYGFEYHGIQKRLVRTPLTDRCYLTMTQALHSRVGG</sequence>
<evidence type="ECO:0000256" key="12">
    <source>
        <dbReference type="SAM" id="Coils"/>
    </source>
</evidence>
<dbReference type="OrthoDB" id="5860554at2759"/>
<dbReference type="GO" id="GO:0045505">
    <property type="term" value="F:dynein intermediate chain binding"/>
    <property type="evidence" value="ECO:0007669"/>
    <property type="project" value="InterPro"/>
</dbReference>
<dbReference type="GO" id="GO:0051959">
    <property type="term" value="F:dynein light intermediate chain binding"/>
    <property type="evidence" value="ECO:0007669"/>
    <property type="project" value="InterPro"/>
</dbReference>
<evidence type="ECO:0000313" key="15">
    <source>
        <dbReference type="EMBL" id="PIC53074.1"/>
    </source>
</evidence>